<protein>
    <recommendedName>
        <fullName evidence="1">ATPase dynein-related AAA domain-containing protein</fullName>
    </recommendedName>
</protein>
<proteinExistence type="predicted"/>
<dbReference type="AlphaFoldDB" id="A0A4P9YUS3"/>
<dbReference type="Gene3D" id="3.40.50.300">
    <property type="entry name" value="P-loop containing nucleotide triphosphate hydrolases"/>
    <property type="match status" value="1"/>
</dbReference>
<dbReference type="Pfam" id="PF07728">
    <property type="entry name" value="AAA_5"/>
    <property type="match status" value="1"/>
</dbReference>
<dbReference type="Proteomes" id="UP000278143">
    <property type="component" value="Unassembled WGS sequence"/>
</dbReference>
<accession>A0A4P9YUS3</accession>
<name>A0A4P9YUS3_9FUNG</name>
<dbReference type="InterPro" id="IPR027417">
    <property type="entry name" value="P-loop_NTPase"/>
</dbReference>
<dbReference type="OrthoDB" id="5186at2759"/>
<gene>
    <name evidence="2" type="ORF">SYNPS1DRAFT_25544</name>
</gene>
<reference evidence="3" key="1">
    <citation type="journal article" date="2018" name="Nat. Microbiol.">
        <title>Leveraging single-cell genomics to expand the fungal tree of life.</title>
        <authorList>
            <person name="Ahrendt S.R."/>
            <person name="Quandt C.A."/>
            <person name="Ciobanu D."/>
            <person name="Clum A."/>
            <person name="Salamov A."/>
            <person name="Andreopoulos B."/>
            <person name="Cheng J.F."/>
            <person name="Woyke T."/>
            <person name="Pelin A."/>
            <person name="Henrissat B."/>
            <person name="Reynolds N.K."/>
            <person name="Benny G.L."/>
            <person name="Smith M.E."/>
            <person name="James T.Y."/>
            <person name="Grigoriev I.V."/>
        </authorList>
    </citation>
    <scope>NUCLEOTIDE SEQUENCE [LARGE SCALE GENOMIC DNA]</scope>
    <source>
        <strain evidence="3">Benny S71-1</strain>
    </source>
</reference>
<dbReference type="PANTHER" id="PTHR21610:SF9">
    <property type="entry name" value="VON WILLEBRAND FACTOR A DOMAIN-CONTAINING PROTEIN 8"/>
    <property type="match status" value="1"/>
</dbReference>
<dbReference type="GO" id="GO:0016887">
    <property type="term" value="F:ATP hydrolysis activity"/>
    <property type="evidence" value="ECO:0007669"/>
    <property type="project" value="InterPro"/>
</dbReference>
<evidence type="ECO:0000313" key="2">
    <source>
        <dbReference type="EMBL" id="RKP22640.1"/>
    </source>
</evidence>
<dbReference type="GO" id="GO:0005524">
    <property type="term" value="F:ATP binding"/>
    <property type="evidence" value="ECO:0007669"/>
    <property type="project" value="InterPro"/>
</dbReference>
<dbReference type="InterPro" id="IPR039891">
    <property type="entry name" value="VWA8"/>
</dbReference>
<dbReference type="SUPFAM" id="SSF52540">
    <property type="entry name" value="P-loop containing nucleoside triphosphate hydrolases"/>
    <property type="match status" value="1"/>
</dbReference>
<keyword evidence="3" id="KW-1185">Reference proteome</keyword>
<evidence type="ECO:0000259" key="1">
    <source>
        <dbReference type="Pfam" id="PF07728"/>
    </source>
</evidence>
<evidence type="ECO:0000313" key="3">
    <source>
        <dbReference type="Proteomes" id="UP000278143"/>
    </source>
</evidence>
<dbReference type="PANTHER" id="PTHR21610">
    <property type="entry name" value="VON WILLEBRAND FACTOR A DOMAIN-CONTAINING PROTEIN 8"/>
    <property type="match status" value="1"/>
</dbReference>
<dbReference type="GO" id="GO:0005737">
    <property type="term" value="C:cytoplasm"/>
    <property type="evidence" value="ECO:0007669"/>
    <property type="project" value="TreeGrafter"/>
</dbReference>
<feature type="domain" description="ATPase dynein-related AAA" evidence="1">
    <location>
        <begin position="5"/>
        <end position="94"/>
    </location>
</feature>
<sequence>MIRRIGPKGSGKSWAVHRFAEQLGYAPDALCTVQLYRDMAARDLLQRRTTDAKGNTLWQATAIAQWEVYLLVLDGVEQLHADMLATLQRLHHDR</sequence>
<dbReference type="EMBL" id="KZ991857">
    <property type="protein sequence ID" value="RKP22640.1"/>
    <property type="molecule type" value="Genomic_DNA"/>
</dbReference>
<dbReference type="InterPro" id="IPR011704">
    <property type="entry name" value="ATPase_dyneun-rel_AAA"/>
</dbReference>
<organism evidence="2 3">
    <name type="scientific">Syncephalis pseudoplumigaleata</name>
    <dbReference type="NCBI Taxonomy" id="1712513"/>
    <lineage>
        <taxon>Eukaryota</taxon>
        <taxon>Fungi</taxon>
        <taxon>Fungi incertae sedis</taxon>
        <taxon>Zoopagomycota</taxon>
        <taxon>Zoopagomycotina</taxon>
        <taxon>Zoopagomycetes</taxon>
        <taxon>Zoopagales</taxon>
        <taxon>Piptocephalidaceae</taxon>
        <taxon>Syncephalis</taxon>
    </lineage>
</organism>